<dbReference type="EMBL" id="KB445798">
    <property type="protein sequence ID" value="EMD36174.1"/>
    <property type="molecule type" value="Genomic_DNA"/>
</dbReference>
<reference evidence="1 2" key="1">
    <citation type="journal article" date="2012" name="Proc. Natl. Acad. Sci. U.S.A.">
        <title>Comparative genomics of Ceriporiopsis subvermispora and Phanerochaete chrysosporium provide insight into selective ligninolysis.</title>
        <authorList>
            <person name="Fernandez-Fueyo E."/>
            <person name="Ruiz-Duenas F.J."/>
            <person name="Ferreira P."/>
            <person name="Floudas D."/>
            <person name="Hibbett D.S."/>
            <person name="Canessa P."/>
            <person name="Larrondo L.F."/>
            <person name="James T.Y."/>
            <person name="Seelenfreund D."/>
            <person name="Lobos S."/>
            <person name="Polanco R."/>
            <person name="Tello M."/>
            <person name="Honda Y."/>
            <person name="Watanabe T."/>
            <person name="Watanabe T."/>
            <person name="Ryu J.S."/>
            <person name="Kubicek C.P."/>
            <person name="Schmoll M."/>
            <person name="Gaskell J."/>
            <person name="Hammel K.E."/>
            <person name="St John F.J."/>
            <person name="Vanden Wymelenberg A."/>
            <person name="Sabat G."/>
            <person name="Splinter BonDurant S."/>
            <person name="Syed K."/>
            <person name="Yadav J.S."/>
            <person name="Doddapaneni H."/>
            <person name="Subramanian V."/>
            <person name="Lavin J.L."/>
            <person name="Oguiza J.A."/>
            <person name="Perez G."/>
            <person name="Pisabarro A.G."/>
            <person name="Ramirez L."/>
            <person name="Santoyo F."/>
            <person name="Master E."/>
            <person name="Coutinho P.M."/>
            <person name="Henrissat B."/>
            <person name="Lombard V."/>
            <person name="Magnuson J.K."/>
            <person name="Kuees U."/>
            <person name="Hori C."/>
            <person name="Igarashi K."/>
            <person name="Samejima M."/>
            <person name="Held B.W."/>
            <person name="Barry K.W."/>
            <person name="LaButti K.M."/>
            <person name="Lapidus A."/>
            <person name="Lindquist E.A."/>
            <person name="Lucas S.M."/>
            <person name="Riley R."/>
            <person name="Salamov A.A."/>
            <person name="Hoffmeister D."/>
            <person name="Schwenk D."/>
            <person name="Hadar Y."/>
            <person name="Yarden O."/>
            <person name="de Vries R.P."/>
            <person name="Wiebenga A."/>
            <person name="Stenlid J."/>
            <person name="Eastwood D."/>
            <person name="Grigoriev I.V."/>
            <person name="Berka R.M."/>
            <person name="Blanchette R.A."/>
            <person name="Kersten P."/>
            <person name="Martinez A.T."/>
            <person name="Vicuna R."/>
            <person name="Cullen D."/>
        </authorList>
    </citation>
    <scope>NUCLEOTIDE SEQUENCE [LARGE SCALE GENOMIC DNA]</scope>
    <source>
        <strain evidence="1 2">B</strain>
    </source>
</reference>
<protein>
    <submittedName>
        <fullName evidence="1">Uncharacterized protein</fullName>
    </submittedName>
</protein>
<dbReference type="OrthoDB" id="3363652at2759"/>
<evidence type="ECO:0000313" key="1">
    <source>
        <dbReference type="EMBL" id="EMD36174.1"/>
    </source>
</evidence>
<dbReference type="AlphaFoldDB" id="M2PJ07"/>
<feature type="non-terminal residue" evidence="1">
    <location>
        <position position="114"/>
    </location>
</feature>
<name>M2PJ07_CERS8</name>
<proteinExistence type="predicted"/>
<evidence type="ECO:0000313" key="2">
    <source>
        <dbReference type="Proteomes" id="UP000016930"/>
    </source>
</evidence>
<sequence>LFTHTTDPWKPERICSILRAVTIGTNLTTEQTATVRALLTEYADCFALSVSEVLPVKGAVHLLNIPDGATFSRKVHQCPLTPPQKEFLHKKIDELLVAGIIAHCDPSQVKCVSP</sequence>
<dbReference type="HOGENOM" id="CLU_119163_0_1_1"/>
<gene>
    <name evidence="1" type="ORF">CERSUDRAFT_35899</name>
</gene>
<keyword evidence="2" id="KW-1185">Reference proteome</keyword>
<feature type="non-terminal residue" evidence="1">
    <location>
        <position position="1"/>
    </location>
</feature>
<dbReference type="Proteomes" id="UP000016930">
    <property type="component" value="Unassembled WGS sequence"/>
</dbReference>
<accession>M2PJ07</accession>
<organism evidence="1 2">
    <name type="scientific">Ceriporiopsis subvermispora (strain B)</name>
    <name type="common">White-rot fungus</name>
    <name type="synonym">Gelatoporia subvermispora</name>
    <dbReference type="NCBI Taxonomy" id="914234"/>
    <lineage>
        <taxon>Eukaryota</taxon>
        <taxon>Fungi</taxon>
        <taxon>Dikarya</taxon>
        <taxon>Basidiomycota</taxon>
        <taxon>Agaricomycotina</taxon>
        <taxon>Agaricomycetes</taxon>
        <taxon>Polyporales</taxon>
        <taxon>Gelatoporiaceae</taxon>
        <taxon>Gelatoporia</taxon>
    </lineage>
</organism>